<dbReference type="InterPro" id="IPR039426">
    <property type="entry name" value="TonB-dep_rcpt-like"/>
</dbReference>
<evidence type="ECO:0000256" key="5">
    <source>
        <dbReference type="ARBA" id="ARBA00022729"/>
    </source>
</evidence>
<evidence type="ECO:0000313" key="10">
    <source>
        <dbReference type="EMBL" id="WAC09242.1"/>
    </source>
</evidence>
<dbReference type="KEGG" id="dpf:ON006_15930"/>
<keyword evidence="11" id="KW-1185">Reference proteome</keyword>
<dbReference type="PROSITE" id="PS52016">
    <property type="entry name" value="TONB_DEPENDENT_REC_3"/>
    <property type="match status" value="1"/>
</dbReference>
<dbReference type="PANTHER" id="PTHR30069:SF29">
    <property type="entry name" value="HEMOGLOBIN AND HEMOGLOBIN-HAPTOGLOBIN-BINDING PROTEIN 1-RELATED"/>
    <property type="match status" value="1"/>
</dbReference>
<keyword evidence="2 8" id="KW-0813">Transport</keyword>
<dbReference type="Pfam" id="PF07715">
    <property type="entry name" value="Plug"/>
    <property type="match status" value="1"/>
</dbReference>
<dbReference type="Pfam" id="PF13715">
    <property type="entry name" value="CarbopepD_reg_2"/>
    <property type="match status" value="1"/>
</dbReference>
<comment type="similarity">
    <text evidence="8">Belongs to the TonB-dependent receptor family.</text>
</comment>
<keyword evidence="5" id="KW-0732">Signal</keyword>
<dbReference type="InterPro" id="IPR008969">
    <property type="entry name" value="CarboxyPept-like_regulatory"/>
</dbReference>
<dbReference type="GO" id="GO:0015344">
    <property type="term" value="F:siderophore uptake transmembrane transporter activity"/>
    <property type="evidence" value="ECO:0007669"/>
    <property type="project" value="TreeGrafter"/>
</dbReference>
<proteinExistence type="inferred from homology"/>
<keyword evidence="6 8" id="KW-0472">Membrane</keyword>
<evidence type="ECO:0000313" key="11">
    <source>
        <dbReference type="Proteomes" id="UP001164653"/>
    </source>
</evidence>
<sequence length="1057" mass="115415">MRPKLLTDNGHRASHALLGIALVGLLTPAVWANGTPLGGNPLGRASGVAIHHASRSAAEQAITGTITDEKNAGIPGVNVLEKGTTNGVVSDTDGKYSIKVKDANSILVFSYIGYITKEVKAGSQSSIDVKLEVSSQELNDVVVVGYGTQKRSELTNAVVQTTGAEIKKSSAASLSNSLAGRMAGVYVTQRSAAPGFDDAQILVRGANTYRNTSALIVIDGVANADPDGLNRLDPNDIESISVLKDASAAIYGAQSAGGVILVTTKRGTSGKPTFDFSTTQSWQSPTMKVKSADAFQYMKVLNDRRALEGTPADFPDALVDAFKTGKRRAENWWDALIGPPVKQTRYSLTMRGGTDKVRYFVSLGTATQGGILRGDNKSKLKQYNVRSNIDVTVTKDLEVGLDLSIREKATQTPQGGPGGEVGSLASTSPLQEAYIGGDYRYPGEGWSHLNPAARLLSPGYRRYKADVASGTLRFKYNMPFVPGLALDGFLSIVKTVGYDKQFNYVWPYYEKDPTTGNIVKKQSRSVEDIGLREDFRQSLRTTGNIKLSYSKTFSKDHKVNAFVAYEQMSYDDNNFWAQRLGYDSPLIDQLFAGTTNRLNWNTDGTATESARQNFFGRVSYDFREKYLFGFSARYDGSPIFPKETRFGFFPQVSAGWVISNEAFIPKNVISNLKLRASWGRLGNDRVNPFQYIAAYGYDAGWVVNGVDARGIAVKSTPNPNITWEVSEKTDIGLEAAFLNNRLTFEVDLFKAKTSNILGRRQASIPSYTGLLLPDENIGKMNSQGIEFQAGYRHNFSDITLRINGNVSYNKNEIVYFDETPQAEDYQKLEGQPFGSRLVYKSIGIYRTQADLDKSVKYPGATLGGLIFADLNGDGKIDSNDRYMFNTTNNTDATTGVTTIFPSTQYGLSIGLNYRDFDLSTLLQGQSGAKFRLSTGFNSGAGGNGLEYVALNSYSKENVNSELPMIAPTGLANSDSDFYYRTATWMRLKNVQLGYTLPKSISSKARITALRIYVSGDNAFMIFNSLKKYGNGDPEFLSGNGGAYPNMKTLSFGANLTF</sequence>
<dbReference type="Gene3D" id="2.60.40.1120">
    <property type="entry name" value="Carboxypeptidase-like, regulatory domain"/>
    <property type="match status" value="1"/>
</dbReference>
<dbReference type="InterPro" id="IPR012910">
    <property type="entry name" value="Plug_dom"/>
</dbReference>
<feature type="domain" description="TonB-dependent receptor plug" evidence="9">
    <location>
        <begin position="152"/>
        <end position="259"/>
    </location>
</feature>
<evidence type="ECO:0000256" key="4">
    <source>
        <dbReference type="ARBA" id="ARBA00022692"/>
    </source>
</evidence>
<accession>A0A9E8SLY6</accession>
<dbReference type="Gene3D" id="2.170.130.10">
    <property type="entry name" value="TonB-dependent receptor, plug domain"/>
    <property type="match status" value="1"/>
</dbReference>
<dbReference type="NCBIfam" id="TIGR04056">
    <property type="entry name" value="OMP_RagA_SusC"/>
    <property type="match status" value="1"/>
</dbReference>
<dbReference type="PANTHER" id="PTHR30069">
    <property type="entry name" value="TONB-DEPENDENT OUTER MEMBRANE RECEPTOR"/>
    <property type="match status" value="1"/>
</dbReference>
<dbReference type="Gene3D" id="2.40.170.20">
    <property type="entry name" value="TonB-dependent receptor, beta-barrel domain"/>
    <property type="match status" value="1"/>
</dbReference>
<dbReference type="AlphaFoldDB" id="A0A9E8SLY6"/>
<dbReference type="InterPro" id="IPR037066">
    <property type="entry name" value="Plug_dom_sf"/>
</dbReference>
<name>A0A9E8SLY6_9BACT</name>
<keyword evidence="10" id="KW-0675">Receptor</keyword>
<dbReference type="GO" id="GO:0044718">
    <property type="term" value="P:siderophore transmembrane transport"/>
    <property type="evidence" value="ECO:0007669"/>
    <property type="project" value="TreeGrafter"/>
</dbReference>
<evidence type="ECO:0000256" key="1">
    <source>
        <dbReference type="ARBA" id="ARBA00004571"/>
    </source>
</evidence>
<dbReference type="Proteomes" id="UP001164653">
    <property type="component" value="Chromosome"/>
</dbReference>
<keyword evidence="3 8" id="KW-1134">Transmembrane beta strand</keyword>
<dbReference type="GO" id="GO:0009279">
    <property type="term" value="C:cell outer membrane"/>
    <property type="evidence" value="ECO:0007669"/>
    <property type="project" value="UniProtKB-SubCell"/>
</dbReference>
<dbReference type="InterPro" id="IPR023997">
    <property type="entry name" value="TonB-dep_OMP_SusC/RagA_CS"/>
</dbReference>
<protein>
    <submittedName>
        <fullName evidence="10">TonB-dependent receptor</fullName>
    </submittedName>
</protein>
<keyword evidence="4 8" id="KW-0812">Transmembrane</keyword>
<evidence type="ECO:0000256" key="2">
    <source>
        <dbReference type="ARBA" id="ARBA00022448"/>
    </source>
</evidence>
<evidence type="ECO:0000256" key="7">
    <source>
        <dbReference type="ARBA" id="ARBA00023237"/>
    </source>
</evidence>
<dbReference type="InterPro" id="IPR036942">
    <property type="entry name" value="Beta-barrel_TonB_sf"/>
</dbReference>
<reference evidence="10" key="1">
    <citation type="submission" date="2022-11" db="EMBL/GenBank/DDBJ databases">
        <title>Dyadobacter pollutisoli sp. nov., isolated from plastic dumped soil.</title>
        <authorList>
            <person name="Kim J.M."/>
            <person name="Kim K.R."/>
            <person name="Lee J.K."/>
            <person name="Hao L."/>
            <person name="Jeon C.O."/>
        </authorList>
    </citation>
    <scope>NUCLEOTIDE SEQUENCE</scope>
    <source>
        <strain evidence="10">U1</strain>
    </source>
</reference>
<organism evidence="10 11">
    <name type="scientific">Dyadobacter pollutisoli</name>
    <dbReference type="NCBI Taxonomy" id="2910158"/>
    <lineage>
        <taxon>Bacteria</taxon>
        <taxon>Pseudomonadati</taxon>
        <taxon>Bacteroidota</taxon>
        <taxon>Cytophagia</taxon>
        <taxon>Cytophagales</taxon>
        <taxon>Spirosomataceae</taxon>
        <taxon>Dyadobacter</taxon>
    </lineage>
</organism>
<evidence type="ECO:0000259" key="9">
    <source>
        <dbReference type="Pfam" id="PF07715"/>
    </source>
</evidence>
<dbReference type="RefSeq" id="WP_244822932.1">
    <property type="nucleotide sequence ID" value="NZ_CP112998.1"/>
</dbReference>
<dbReference type="SUPFAM" id="SSF49464">
    <property type="entry name" value="Carboxypeptidase regulatory domain-like"/>
    <property type="match status" value="1"/>
</dbReference>
<dbReference type="InterPro" id="IPR023996">
    <property type="entry name" value="TonB-dep_OMP_SusC/RagA"/>
</dbReference>
<keyword evidence="7 8" id="KW-0998">Cell outer membrane</keyword>
<evidence type="ECO:0000256" key="3">
    <source>
        <dbReference type="ARBA" id="ARBA00022452"/>
    </source>
</evidence>
<evidence type="ECO:0000256" key="6">
    <source>
        <dbReference type="ARBA" id="ARBA00023136"/>
    </source>
</evidence>
<gene>
    <name evidence="10" type="ORF">ON006_15930</name>
</gene>
<evidence type="ECO:0000256" key="8">
    <source>
        <dbReference type="PROSITE-ProRule" id="PRU01360"/>
    </source>
</evidence>
<dbReference type="EMBL" id="CP112998">
    <property type="protein sequence ID" value="WAC09242.1"/>
    <property type="molecule type" value="Genomic_DNA"/>
</dbReference>
<dbReference type="SUPFAM" id="SSF56935">
    <property type="entry name" value="Porins"/>
    <property type="match status" value="1"/>
</dbReference>
<dbReference type="NCBIfam" id="TIGR04057">
    <property type="entry name" value="SusC_RagA_signa"/>
    <property type="match status" value="1"/>
</dbReference>
<comment type="subcellular location">
    <subcellularLocation>
        <location evidence="1 8">Cell outer membrane</location>
        <topology evidence="1 8">Multi-pass membrane protein</topology>
    </subcellularLocation>
</comment>